<dbReference type="EMBL" id="JAKJXO020000005">
    <property type="protein sequence ID" value="KAL1605424.1"/>
    <property type="molecule type" value="Genomic_DNA"/>
</dbReference>
<organism evidence="2 3">
    <name type="scientific">Paraconiothyrium brasiliense</name>
    <dbReference type="NCBI Taxonomy" id="300254"/>
    <lineage>
        <taxon>Eukaryota</taxon>
        <taxon>Fungi</taxon>
        <taxon>Dikarya</taxon>
        <taxon>Ascomycota</taxon>
        <taxon>Pezizomycotina</taxon>
        <taxon>Dothideomycetes</taxon>
        <taxon>Pleosporomycetidae</taxon>
        <taxon>Pleosporales</taxon>
        <taxon>Massarineae</taxon>
        <taxon>Didymosphaeriaceae</taxon>
        <taxon>Paraconiothyrium</taxon>
    </lineage>
</organism>
<comment type="caution">
    <text evidence="2">The sequence shown here is derived from an EMBL/GenBank/DDBJ whole genome shotgun (WGS) entry which is preliminary data.</text>
</comment>
<evidence type="ECO:0000313" key="2">
    <source>
        <dbReference type="EMBL" id="KAL1605424.1"/>
    </source>
</evidence>
<dbReference type="Proteomes" id="UP001521785">
    <property type="component" value="Unassembled WGS sequence"/>
</dbReference>
<name>A0ABR3RLX3_9PLEO</name>
<evidence type="ECO:0000256" key="1">
    <source>
        <dbReference type="SAM" id="MobiDB-lite"/>
    </source>
</evidence>
<keyword evidence="3" id="KW-1185">Reference proteome</keyword>
<feature type="region of interest" description="Disordered" evidence="1">
    <location>
        <begin position="449"/>
        <end position="470"/>
    </location>
</feature>
<reference evidence="2 3" key="1">
    <citation type="submission" date="2024-02" db="EMBL/GenBank/DDBJ databases">
        <title>De novo assembly and annotation of 12 fungi associated with fruit tree decline syndrome in Ontario, Canada.</title>
        <authorList>
            <person name="Sulman M."/>
            <person name="Ellouze W."/>
            <person name="Ilyukhin E."/>
        </authorList>
    </citation>
    <scope>NUCLEOTIDE SEQUENCE [LARGE SCALE GENOMIC DNA]</scope>
    <source>
        <strain evidence="2 3">M42-189</strain>
    </source>
</reference>
<gene>
    <name evidence="2" type="primary">rec8</name>
    <name evidence="2" type="ORF">SLS60_004974</name>
</gene>
<sequence length="470" mass="51576">MIGVQQVDDQMDIDLPMFGDDYPEGEALRTGNGSLQSQHSEAVLESSDTVRAPIRRKKRAVRVLPTDTTLELRNKDLSDWNANYLANMKEASKQKNQLRLTQLAKKNAEFWMWGSGIGGIAGRMQGVTGPTPFDRFIGDNLFELFTGASRNGGACSKRDRDSGIDEVTQEESRRVRQRTDELENEIGRGQEDEGLFILGGDDVELPREEQAPLEDQQRLSEMPWNITASVRGSSAVPRSGRVGLTGSAPPSSLLGRNARTISESPLHRRSRPDSLDDLQFLVDDEGGFENIGGDDYVGFAGPGVSSDMPEAMLGETNARLRDALTIEGSNFLVFVADAIVEKRNRINRGLMLISDDAADAVDEVSFAEVIPPHANNKTVASLALMMTLTLGMKGLLDVRQVEHFADINLSFTERGKVAQLDMPIQEENAGHVGDGEVEHDEAGHFDEQFVTISEGSTDEDEEEEGSVFGY</sequence>
<accession>A0ABR3RLX3</accession>
<feature type="compositionally biased region" description="Acidic residues" evidence="1">
    <location>
        <begin position="456"/>
        <end position="470"/>
    </location>
</feature>
<feature type="region of interest" description="Disordered" evidence="1">
    <location>
        <begin position="153"/>
        <end position="181"/>
    </location>
</feature>
<feature type="region of interest" description="Disordered" evidence="1">
    <location>
        <begin position="231"/>
        <end position="256"/>
    </location>
</feature>
<feature type="compositionally biased region" description="Basic and acidic residues" evidence="1">
    <location>
        <begin position="170"/>
        <end position="181"/>
    </location>
</feature>
<dbReference type="CDD" id="cd21789">
    <property type="entry name" value="Rad21_Rec8_M_SpRec8p-like"/>
    <property type="match status" value="1"/>
</dbReference>
<proteinExistence type="predicted"/>
<protein>
    <submittedName>
        <fullName evidence="2">R8 protein</fullName>
    </submittedName>
</protein>
<evidence type="ECO:0000313" key="3">
    <source>
        <dbReference type="Proteomes" id="UP001521785"/>
    </source>
</evidence>